<dbReference type="InterPro" id="IPR011055">
    <property type="entry name" value="Dup_hybrid_motif"/>
</dbReference>
<dbReference type="Gene3D" id="2.70.70.10">
    <property type="entry name" value="Glucose Permease (Domain IIA)"/>
    <property type="match status" value="1"/>
</dbReference>
<dbReference type="PANTHER" id="PTHR21666">
    <property type="entry name" value="PEPTIDASE-RELATED"/>
    <property type="match status" value="1"/>
</dbReference>
<protein>
    <recommendedName>
        <fullName evidence="1">M23ase beta-sheet core domain-containing protein</fullName>
    </recommendedName>
</protein>
<dbReference type="InterPro" id="IPR016047">
    <property type="entry name" value="M23ase_b-sheet_dom"/>
</dbReference>
<accession>A0A645FZ88</accession>
<name>A0A645FZ88_9ZZZZ</name>
<dbReference type="PANTHER" id="PTHR21666:SF286">
    <property type="entry name" value="LIPOPROTEIN NLPD"/>
    <property type="match status" value="1"/>
</dbReference>
<gene>
    <name evidence="2" type="ORF">SDC9_167234</name>
</gene>
<dbReference type="EMBL" id="VSSQ01067474">
    <property type="protein sequence ID" value="MPN19861.1"/>
    <property type="molecule type" value="Genomic_DNA"/>
</dbReference>
<dbReference type="GO" id="GO:0004222">
    <property type="term" value="F:metalloendopeptidase activity"/>
    <property type="evidence" value="ECO:0007669"/>
    <property type="project" value="TreeGrafter"/>
</dbReference>
<reference evidence="2" key="1">
    <citation type="submission" date="2019-08" db="EMBL/GenBank/DDBJ databases">
        <authorList>
            <person name="Kucharzyk K."/>
            <person name="Murdoch R.W."/>
            <person name="Higgins S."/>
            <person name="Loffler F."/>
        </authorList>
    </citation>
    <scope>NUCLEOTIDE SEQUENCE</scope>
</reference>
<dbReference type="CDD" id="cd12797">
    <property type="entry name" value="M23_peptidase"/>
    <property type="match status" value="1"/>
</dbReference>
<evidence type="ECO:0000259" key="1">
    <source>
        <dbReference type="Pfam" id="PF01551"/>
    </source>
</evidence>
<dbReference type="Pfam" id="PF01551">
    <property type="entry name" value="Peptidase_M23"/>
    <property type="match status" value="1"/>
</dbReference>
<sequence length="191" mass="20502">MTASKVKNAETLLVEQNTKIEAIKNVLRSNPTVKSIPSILPVKGLDVSQTGAGVGKRIHPFFKTSVEHTGLDLLASLGAQVVATADGVVQDITKTGDKGRGNVLTIAHQNGYITKYAHLGDILVRKGQPVKQGAIVARVGNSGLSFAPHLHYEVLHNGDIMDPVDYFFADLSPEEYREMKVIAMSSGQSLD</sequence>
<proteinExistence type="predicted"/>
<organism evidence="2">
    <name type="scientific">bioreactor metagenome</name>
    <dbReference type="NCBI Taxonomy" id="1076179"/>
    <lineage>
        <taxon>unclassified sequences</taxon>
        <taxon>metagenomes</taxon>
        <taxon>ecological metagenomes</taxon>
    </lineage>
</organism>
<evidence type="ECO:0000313" key="2">
    <source>
        <dbReference type="EMBL" id="MPN19861.1"/>
    </source>
</evidence>
<feature type="domain" description="M23ase beta-sheet core" evidence="1">
    <location>
        <begin position="67"/>
        <end position="163"/>
    </location>
</feature>
<dbReference type="InterPro" id="IPR050570">
    <property type="entry name" value="Cell_wall_metabolism_enzyme"/>
</dbReference>
<dbReference type="SUPFAM" id="SSF51261">
    <property type="entry name" value="Duplicated hybrid motif"/>
    <property type="match status" value="1"/>
</dbReference>
<comment type="caution">
    <text evidence="2">The sequence shown here is derived from an EMBL/GenBank/DDBJ whole genome shotgun (WGS) entry which is preliminary data.</text>
</comment>
<dbReference type="AlphaFoldDB" id="A0A645FZ88"/>